<feature type="compositionally biased region" description="Basic and acidic residues" evidence="1">
    <location>
        <begin position="137"/>
        <end position="146"/>
    </location>
</feature>
<evidence type="ECO:0000313" key="3">
    <source>
        <dbReference type="EMBL" id="GEX03893.1"/>
    </source>
</evidence>
<feature type="region of interest" description="Disordered" evidence="1">
    <location>
        <begin position="61"/>
        <end position="93"/>
    </location>
</feature>
<name>A0A699H287_TANCI</name>
<gene>
    <name evidence="3" type="ORF">Tci_275868</name>
</gene>
<organism evidence="3">
    <name type="scientific">Tanacetum cinerariifolium</name>
    <name type="common">Dalmatian daisy</name>
    <name type="synonym">Chrysanthemum cinerariifolium</name>
    <dbReference type="NCBI Taxonomy" id="118510"/>
    <lineage>
        <taxon>Eukaryota</taxon>
        <taxon>Viridiplantae</taxon>
        <taxon>Streptophyta</taxon>
        <taxon>Embryophyta</taxon>
        <taxon>Tracheophyta</taxon>
        <taxon>Spermatophyta</taxon>
        <taxon>Magnoliopsida</taxon>
        <taxon>eudicotyledons</taxon>
        <taxon>Gunneridae</taxon>
        <taxon>Pentapetalae</taxon>
        <taxon>asterids</taxon>
        <taxon>campanulids</taxon>
        <taxon>Asterales</taxon>
        <taxon>Asteraceae</taxon>
        <taxon>Asteroideae</taxon>
        <taxon>Anthemideae</taxon>
        <taxon>Anthemidinae</taxon>
        <taxon>Tanacetum</taxon>
    </lineage>
</organism>
<feature type="region of interest" description="Disordered" evidence="1">
    <location>
        <begin position="131"/>
        <end position="165"/>
    </location>
</feature>
<evidence type="ECO:0000256" key="1">
    <source>
        <dbReference type="SAM" id="MobiDB-lite"/>
    </source>
</evidence>
<feature type="signal peptide" evidence="2">
    <location>
        <begin position="1"/>
        <end position="20"/>
    </location>
</feature>
<evidence type="ECO:0000256" key="2">
    <source>
        <dbReference type="SAM" id="SignalP"/>
    </source>
</evidence>
<reference evidence="3" key="1">
    <citation type="journal article" date="2019" name="Sci. Rep.">
        <title>Draft genome of Tanacetum cinerariifolium, the natural source of mosquito coil.</title>
        <authorList>
            <person name="Yamashiro T."/>
            <person name="Shiraishi A."/>
            <person name="Satake H."/>
            <person name="Nakayama K."/>
        </authorList>
    </citation>
    <scope>NUCLEOTIDE SEQUENCE</scope>
</reference>
<protein>
    <recommendedName>
        <fullName evidence="4">Reverse transcriptase domain-containing protein</fullName>
    </recommendedName>
</protein>
<feature type="non-terminal residue" evidence="3">
    <location>
        <position position="1"/>
    </location>
</feature>
<dbReference type="EMBL" id="BKCJ010086304">
    <property type="protein sequence ID" value="GEX03893.1"/>
    <property type="molecule type" value="Genomic_DNA"/>
</dbReference>
<dbReference type="AlphaFoldDB" id="A0A699H287"/>
<accession>A0A699H287</accession>
<feature type="chain" id="PRO_5025386965" description="Reverse transcriptase domain-containing protein" evidence="2">
    <location>
        <begin position="21"/>
        <end position="338"/>
    </location>
</feature>
<evidence type="ECO:0008006" key="4">
    <source>
        <dbReference type="Google" id="ProtNLM"/>
    </source>
</evidence>
<sequence length="338" mass="36845">LTSIITFSLILIMSLHLLSGRHVCASYKGSIDDIKSTLTQSALDALCEKFYIPDTVHLELPGPKGTRKKRKTTSGASGSTLPHKRLREDYGTSGASTVGKSLVVLQDLLESITLASDVDVTAAGTVPFVTSSVTPTPERESDDRTDSIIGPNLRTQHPAERSSVPPLPVLTTAVATTTITYVPKWNVINDSALDDPKVCRSMVDQLAPPGFFTQLRGMDYDQLFAKFNVGVARQACFSAEVRLRSEYNYRVRKKFENKCQRQADFLTKRDVEIASLRAQRALKEAEAAEAIHLHGQVSVAEATEAARVTELNSLKGRTVALKGQAVALESAAVIKCWD</sequence>
<proteinExistence type="predicted"/>
<keyword evidence="2" id="KW-0732">Signal</keyword>
<comment type="caution">
    <text evidence="3">The sequence shown here is derived from an EMBL/GenBank/DDBJ whole genome shotgun (WGS) entry which is preliminary data.</text>
</comment>